<dbReference type="EMBL" id="ATLK01000001">
    <property type="protein sequence ID" value="KFF31390.1"/>
    <property type="molecule type" value="Genomic_DNA"/>
</dbReference>
<comment type="caution">
    <text evidence="1">The sequence shown here is derived from an EMBL/GenBank/DDBJ whole genome shotgun (WGS) entry which is preliminary data.</text>
</comment>
<keyword evidence="2" id="KW-1185">Reference proteome</keyword>
<evidence type="ECO:0000313" key="1">
    <source>
        <dbReference type="EMBL" id="KFF31390.1"/>
    </source>
</evidence>
<dbReference type="STRING" id="1341695.BBOMB_0739"/>
<gene>
    <name evidence="1" type="ORF">BBOMB_0739</name>
</gene>
<organism evidence="1 2">
    <name type="scientific">Bifidobacterium bombi DSM 19703</name>
    <dbReference type="NCBI Taxonomy" id="1341695"/>
    <lineage>
        <taxon>Bacteria</taxon>
        <taxon>Bacillati</taxon>
        <taxon>Actinomycetota</taxon>
        <taxon>Actinomycetes</taxon>
        <taxon>Bifidobacteriales</taxon>
        <taxon>Bifidobacteriaceae</taxon>
        <taxon>Bifidobacterium</taxon>
    </lineage>
</organism>
<dbReference type="RefSeq" id="WP_044087150.1">
    <property type="nucleotide sequence ID" value="NZ_ATLK01000001.1"/>
</dbReference>
<dbReference type="AlphaFoldDB" id="A0A080N4H9"/>
<dbReference type="Pfam" id="PF11248">
    <property type="entry name" value="DUF3046"/>
    <property type="match status" value="1"/>
</dbReference>
<evidence type="ECO:0008006" key="3">
    <source>
        <dbReference type="Google" id="ProtNLM"/>
    </source>
</evidence>
<proteinExistence type="predicted"/>
<evidence type="ECO:0000313" key="2">
    <source>
        <dbReference type="Proteomes" id="UP000028730"/>
    </source>
</evidence>
<sequence length="77" mass="8766">MTERDFWELVEEVLGRTYGRSMACDVALPELDDMSSVEALAAGEEPRVVWNLLCDHLQIPDSRRWGRDHVAPPMPAK</sequence>
<reference evidence="1 2" key="1">
    <citation type="journal article" date="2014" name="Appl. Environ. Microbiol.">
        <title>Genomic encyclopedia of type strains of the genus Bifidobacterium.</title>
        <authorList>
            <person name="Milani C."/>
            <person name="Lugli G.A."/>
            <person name="Duranti S."/>
            <person name="Turroni F."/>
            <person name="Bottacini F."/>
            <person name="Mangifesta M."/>
            <person name="Sanchez B."/>
            <person name="Viappiani A."/>
            <person name="Mancabelli L."/>
            <person name="Taminiau B."/>
            <person name="Delcenserie V."/>
            <person name="Barrangou R."/>
            <person name="Margolles A."/>
            <person name="van Sinderen D."/>
            <person name="Ventura M."/>
        </authorList>
    </citation>
    <scope>NUCLEOTIDE SEQUENCE [LARGE SCALE GENOMIC DNA]</scope>
    <source>
        <strain evidence="1 2">DSM 19703</strain>
    </source>
</reference>
<dbReference type="Proteomes" id="UP000028730">
    <property type="component" value="Unassembled WGS sequence"/>
</dbReference>
<dbReference type="InterPro" id="IPR021408">
    <property type="entry name" value="DUF3046"/>
</dbReference>
<protein>
    <recommendedName>
        <fullName evidence="3">DUF3046 domain-containing protein</fullName>
    </recommendedName>
</protein>
<dbReference type="eggNOG" id="ENOG50339KE">
    <property type="taxonomic scope" value="Bacteria"/>
</dbReference>
<accession>A0A080N4H9</accession>
<name>A0A080N4H9_9BIFI</name>
<dbReference type="OrthoDB" id="3215033at2"/>